<reference evidence="1 2" key="1">
    <citation type="submission" date="2012-02" db="EMBL/GenBank/DDBJ databases">
        <title>The Genome Sequence of Bacteroides cellulosilyticus CL02T12C19.</title>
        <authorList>
            <consortium name="The Broad Institute Genome Sequencing Platform"/>
            <person name="Earl A."/>
            <person name="Ward D."/>
            <person name="Feldgarden M."/>
            <person name="Gevers D."/>
            <person name="Zitomersky N.L."/>
            <person name="Coyne M.J."/>
            <person name="Comstock L.E."/>
            <person name="Young S.K."/>
            <person name="Zeng Q."/>
            <person name="Gargeya S."/>
            <person name="Fitzgerald M."/>
            <person name="Haas B."/>
            <person name="Abouelleil A."/>
            <person name="Alvarado L."/>
            <person name="Arachchi H.M."/>
            <person name="Berlin A."/>
            <person name="Chapman S.B."/>
            <person name="Gearin G."/>
            <person name="Goldberg J."/>
            <person name="Griggs A."/>
            <person name="Gujja S."/>
            <person name="Hansen M."/>
            <person name="Heiman D."/>
            <person name="Howarth C."/>
            <person name="Larimer J."/>
            <person name="Lui A."/>
            <person name="MacDonald P.J.P."/>
            <person name="McCowen C."/>
            <person name="Montmayeur A."/>
            <person name="Murphy C."/>
            <person name="Neiman D."/>
            <person name="Pearson M."/>
            <person name="Priest M."/>
            <person name="Roberts A."/>
            <person name="Saif S."/>
            <person name="Shea T."/>
            <person name="Sisk P."/>
            <person name="Stolte C."/>
            <person name="Sykes S."/>
            <person name="Wortman J."/>
            <person name="Nusbaum C."/>
            <person name="Birren B."/>
        </authorList>
    </citation>
    <scope>NUCLEOTIDE SEQUENCE [LARGE SCALE GENOMIC DNA]</scope>
    <source>
        <strain evidence="1 2">CL02T12C19</strain>
    </source>
</reference>
<evidence type="ECO:0000313" key="1">
    <source>
        <dbReference type="EMBL" id="EIY31370.1"/>
    </source>
</evidence>
<accession>I8VY86</accession>
<dbReference type="HOGENOM" id="CLU_174021_0_1_10"/>
<dbReference type="EMBL" id="AGXG01000057">
    <property type="protein sequence ID" value="EIY31370.1"/>
    <property type="molecule type" value="Genomic_DNA"/>
</dbReference>
<dbReference type="AlphaFoldDB" id="I8VY86"/>
<sequence>MMTLTQKKQEFAVFCIESVAARMGVTGAEIYAELYRLGAVEPLLFDSYEVLHTQSKERIVDEVMQVMREWKEREQHGRS</sequence>
<protein>
    <recommendedName>
        <fullName evidence="3">DUF3791 domain-containing protein</fullName>
    </recommendedName>
</protein>
<dbReference type="Pfam" id="PF12668">
    <property type="entry name" value="DUF3791"/>
    <property type="match status" value="1"/>
</dbReference>
<proteinExistence type="predicted"/>
<comment type="caution">
    <text evidence="1">The sequence shown here is derived from an EMBL/GenBank/DDBJ whole genome shotgun (WGS) entry which is preliminary data.</text>
</comment>
<name>I8VY86_9BACE</name>
<dbReference type="PATRIC" id="fig|997874.3.peg.2614"/>
<organism evidence="1 2">
    <name type="scientific">Bacteroides cellulosilyticus CL02T12C19</name>
    <dbReference type="NCBI Taxonomy" id="997874"/>
    <lineage>
        <taxon>Bacteria</taxon>
        <taxon>Pseudomonadati</taxon>
        <taxon>Bacteroidota</taxon>
        <taxon>Bacteroidia</taxon>
        <taxon>Bacteroidales</taxon>
        <taxon>Bacteroidaceae</taxon>
        <taxon>Bacteroides</taxon>
    </lineage>
</organism>
<dbReference type="InterPro" id="IPR024269">
    <property type="entry name" value="DUF3791"/>
</dbReference>
<dbReference type="Proteomes" id="UP000003741">
    <property type="component" value="Unassembled WGS sequence"/>
</dbReference>
<evidence type="ECO:0008006" key="3">
    <source>
        <dbReference type="Google" id="ProtNLM"/>
    </source>
</evidence>
<dbReference type="RefSeq" id="WP_007217209.1">
    <property type="nucleotide sequence ID" value="NZ_JH724086.1"/>
</dbReference>
<gene>
    <name evidence="1" type="ORF">HMPREF1062_02556</name>
</gene>
<keyword evidence="2" id="KW-1185">Reference proteome</keyword>
<evidence type="ECO:0000313" key="2">
    <source>
        <dbReference type="Proteomes" id="UP000003741"/>
    </source>
</evidence>